<gene>
    <name evidence="1" type="ORF">L484_015496</name>
</gene>
<sequence>MQMFDGKDLRVRRPLVGVGEAVFVFIRSHVVDRVSVASSGQIRPNLVSRSATTKLRLQAIRSDNRALIGVYSTPFGGGSIALAPSWKLG</sequence>
<accession>W9RJC2</accession>
<evidence type="ECO:0000313" key="2">
    <source>
        <dbReference type="Proteomes" id="UP000030645"/>
    </source>
</evidence>
<reference evidence="2" key="1">
    <citation type="submission" date="2013-01" db="EMBL/GenBank/DDBJ databases">
        <title>Draft Genome Sequence of a Mulberry Tree, Morus notabilis C.K. Schneid.</title>
        <authorList>
            <person name="He N."/>
            <person name="Zhao S."/>
        </authorList>
    </citation>
    <scope>NUCLEOTIDE SEQUENCE</scope>
</reference>
<dbReference type="Proteomes" id="UP000030645">
    <property type="component" value="Unassembled WGS sequence"/>
</dbReference>
<protein>
    <submittedName>
        <fullName evidence="1">Uncharacterized protein</fullName>
    </submittedName>
</protein>
<evidence type="ECO:0000313" key="1">
    <source>
        <dbReference type="EMBL" id="EXB93951.1"/>
    </source>
</evidence>
<keyword evidence="2" id="KW-1185">Reference proteome</keyword>
<dbReference type="AlphaFoldDB" id="W9RJC2"/>
<organism evidence="1 2">
    <name type="scientific">Morus notabilis</name>
    <dbReference type="NCBI Taxonomy" id="981085"/>
    <lineage>
        <taxon>Eukaryota</taxon>
        <taxon>Viridiplantae</taxon>
        <taxon>Streptophyta</taxon>
        <taxon>Embryophyta</taxon>
        <taxon>Tracheophyta</taxon>
        <taxon>Spermatophyta</taxon>
        <taxon>Magnoliopsida</taxon>
        <taxon>eudicotyledons</taxon>
        <taxon>Gunneridae</taxon>
        <taxon>Pentapetalae</taxon>
        <taxon>rosids</taxon>
        <taxon>fabids</taxon>
        <taxon>Rosales</taxon>
        <taxon>Moraceae</taxon>
        <taxon>Moreae</taxon>
        <taxon>Morus</taxon>
    </lineage>
</organism>
<proteinExistence type="predicted"/>
<dbReference type="EMBL" id="KE345116">
    <property type="protein sequence ID" value="EXB93951.1"/>
    <property type="molecule type" value="Genomic_DNA"/>
</dbReference>
<name>W9RJC2_9ROSA</name>